<dbReference type="RefSeq" id="WP_014658289.1">
    <property type="nucleotide sequence ID" value="NC_017731.1"/>
</dbReference>
<dbReference type="PROSITE" id="PS51257">
    <property type="entry name" value="PROKAR_LIPOPROTEIN"/>
    <property type="match status" value="1"/>
</dbReference>
<organism evidence="3 4">
    <name type="scientific">Providencia stuartii (strain MRSN 2154)</name>
    <dbReference type="NCBI Taxonomy" id="1157951"/>
    <lineage>
        <taxon>Bacteria</taxon>
        <taxon>Pseudomonadati</taxon>
        <taxon>Pseudomonadota</taxon>
        <taxon>Gammaproteobacteria</taxon>
        <taxon>Enterobacterales</taxon>
        <taxon>Morganellaceae</taxon>
        <taxon>Providencia</taxon>
    </lineage>
</organism>
<proteinExistence type="predicted"/>
<sequence length="106" mass="11956">MKKSLFVSSLFLLLVGCQTVKPADNTKTFYIDSTLADCVGVAPMKCMKVKQAPNAEWEFFYGNIQGFEYESGYQYTLKVKQFDVANPPADAPNVRYELVEIINKAK</sequence>
<gene>
    <name evidence="3" type="ordered locus">S70_20225</name>
</gene>
<dbReference type="AlphaFoldDB" id="A0A140NT35"/>
<dbReference type="EMBL" id="CP003488">
    <property type="protein sequence ID" value="AFH95830.1"/>
    <property type="molecule type" value="Genomic_DNA"/>
</dbReference>
<evidence type="ECO:0000256" key="1">
    <source>
        <dbReference type="SAM" id="SignalP"/>
    </source>
</evidence>
<dbReference type="Pfam" id="PF14302">
    <property type="entry name" value="DUF4377"/>
    <property type="match status" value="1"/>
</dbReference>
<feature type="domain" description="DUF4377" evidence="2">
    <location>
        <begin position="30"/>
        <end position="104"/>
    </location>
</feature>
<evidence type="ECO:0000259" key="2">
    <source>
        <dbReference type="Pfam" id="PF14302"/>
    </source>
</evidence>
<protein>
    <submittedName>
        <fullName evidence="3">Lipoprotein</fullName>
    </submittedName>
</protein>
<reference evidence="3 4" key="1">
    <citation type="journal article" date="2012" name="J. Bacteriol.">
        <title>Complete Genome Sequence of Providencia stuartii Clinical Isolate MRSN 2154.</title>
        <authorList>
            <person name="Clifford R.J."/>
            <person name="Hang J."/>
            <person name="Riley M.C."/>
            <person name="Onmus-Leone F."/>
            <person name="Kuschner R.A."/>
            <person name="Lesho E.P."/>
            <person name="Waterman P.E."/>
        </authorList>
    </citation>
    <scope>NUCLEOTIDE SEQUENCE [LARGE SCALE GENOMIC DNA]</scope>
    <source>
        <strain evidence="3 4">MRSN 2154</strain>
    </source>
</reference>
<dbReference type="PATRIC" id="fig|1157951.4.peg.4067"/>
<dbReference type="KEGG" id="psi:S70_20225"/>
<dbReference type="InterPro" id="IPR025485">
    <property type="entry name" value="DUF4377"/>
</dbReference>
<keyword evidence="3" id="KW-0449">Lipoprotein</keyword>
<reference evidence="4" key="2">
    <citation type="submission" date="2012-04" db="EMBL/GenBank/DDBJ databases">
        <title>Complete genome sequence of Providencia stuartii clinical isolate MRSN 2154.</title>
        <authorList>
            <person name="Clifford R.J."/>
            <person name="Hang J."/>
            <person name="Riley M.C."/>
            <person name="Onmus-Leone F."/>
            <person name="Kuschner R.A."/>
            <person name="Lesho E.P."/>
            <person name="Waterman P.E."/>
        </authorList>
    </citation>
    <scope>NUCLEOTIDE SEQUENCE [LARGE SCALE GENOMIC DNA]</scope>
    <source>
        <strain evidence="4">MRSN 2154</strain>
    </source>
</reference>
<dbReference type="Proteomes" id="UP000005012">
    <property type="component" value="Chromosome"/>
</dbReference>
<name>A0A140NT35_PROSM</name>
<evidence type="ECO:0000313" key="4">
    <source>
        <dbReference type="Proteomes" id="UP000005012"/>
    </source>
</evidence>
<feature type="signal peptide" evidence="1">
    <location>
        <begin position="1"/>
        <end position="22"/>
    </location>
</feature>
<accession>A0A140NT35</accession>
<keyword evidence="1" id="KW-0732">Signal</keyword>
<dbReference type="GeneID" id="93519440"/>
<dbReference type="OrthoDB" id="7871744at2"/>
<feature type="chain" id="PRO_5007303883" evidence="1">
    <location>
        <begin position="23"/>
        <end position="106"/>
    </location>
</feature>
<evidence type="ECO:0000313" key="3">
    <source>
        <dbReference type="EMBL" id="AFH95830.1"/>
    </source>
</evidence>
<dbReference type="HOGENOM" id="CLU_133616_2_0_6"/>